<comment type="caution">
    <text evidence="1">The sequence shown here is derived from an EMBL/GenBank/DDBJ whole genome shotgun (WGS) entry which is preliminary data.</text>
</comment>
<dbReference type="EMBL" id="FNHD01000006">
    <property type="protein sequence ID" value="SDL77872.1"/>
    <property type="molecule type" value="Genomic_DNA"/>
</dbReference>
<sequence>MYFLVQANVYLDPDHYRIFDALEELNIDYHVINIPPTAQKIDFETDRKDVFVYGSVTIARLAKQNTDWFPGSFYGGNHLYEVYSKYYCENLLNHKVSVHKISEELIWEKDELKFIKPYNEAKILLEKSSMKRNGKILLLKHCKIKPTELQKILWFRFLKQNERSKKQDFGLLADRLSMPDIINSMIMFLLRKKFQKTD</sequence>
<accession>A0ABY0QST1</accession>
<reference evidence="1 2" key="1">
    <citation type="submission" date="2016-10" db="EMBL/GenBank/DDBJ databases">
        <authorList>
            <person name="Varghese N."/>
            <person name="Submissions S."/>
        </authorList>
    </citation>
    <scope>NUCLEOTIDE SEQUENCE [LARGE SCALE GENOMIC DNA]</scope>
    <source>
        <strain evidence="1 2">CGMCC 1.10941</strain>
    </source>
</reference>
<keyword evidence="2" id="KW-1185">Reference proteome</keyword>
<evidence type="ECO:0000313" key="2">
    <source>
        <dbReference type="Proteomes" id="UP000199242"/>
    </source>
</evidence>
<protein>
    <submittedName>
        <fullName evidence="1">Uncharacterized protein</fullName>
    </submittedName>
</protein>
<proteinExistence type="predicted"/>
<organism evidence="1 2">
    <name type="scientific">Chryseobacterium taihuense</name>
    <dbReference type="NCBI Taxonomy" id="1141221"/>
    <lineage>
        <taxon>Bacteria</taxon>
        <taxon>Pseudomonadati</taxon>
        <taxon>Bacteroidota</taxon>
        <taxon>Flavobacteriia</taxon>
        <taxon>Flavobacteriales</taxon>
        <taxon>Weeksellaceae</taxon>
        <taxon>Chryseobacterium group</taxon>
        <taxon>Chryseobacterium</taxon>
    </lineage>
</organism>
<evidence type="ECO:0000313" key="1">
    <source>
        <dbReference type="EMBL" id="SDL77872.1"/>
    </source>
</evidence>
<gene>
    <name evidence="1" type="ORF">SAMN05216273_10660</name>
</gene>
<name>A0ABY0QST1_9FLAO</name>
<dbReference type="Proteomes" id="UP000199242">
    <property type="component" value="Unassembled WGS sequence"/>
</dbReference>